<dbReference type="SUPFAM" id="SSF50985">
    <property type="entry name" value="RCC1/BLIP-II"/>
    <property type="match status" value="2"/>
</dbReference>
<dbReference type="PROSITE" id="PS50012">
    <property type="entry name" value="RCC1_3"/>
    <property type="match status" value="5"/>
</dbReference>
<evidence type="ECO:0000313" key="8">
    <source>
        <dbReference type="EMBL" id="GBG32996.1"/>
    </source>
</evidence>
<dbReference type="OrthoDB" id="333486at2759"/>
<evidence type="ECO:0000256" key="6">
    <source>
        <dbReference type="SAM" id="MobiDB-lite"/>
    </source>
</evidence>
<dbReference type="InterPro" id="IPR017870">
    <property type="entry name" value="FeS_cluster_insertion_CS"/>
</dbReference>
<dbReference type="SUPFAM" id="SSF89360">
    <property type="entry name" value="HesB-like domain"/>
    <property type="match status" value="1"/>
</dbReference>
<comment type="caution">
    <text evidence="8">The sequence shown here is derived from an EMBL/GenBank/DDBJ whole genome shotgun (WGS) entry which is preliminary data.</text>
</comment>
<protein>
    <submittedName>
        <fullName evidence="8">Iron-sulfur cluster assembly 1-like, mitochondrial</fullName>
    </submittedName>
</protein>
<dbReference type="InterPro" id="IPR000361">
    <property type="entry name" value="ATAP_core_dom"/>
</dbReference>
<dbReference type="NCBIfam" id="TIGR00049">
    <property type="entry name" value="iron-sulfur cluster assembly accessory protein"/>
    <property type="match status" value="1"/>
</dbReference>
<feature type="region of interest" description="Disordered" evidence="6">
    <location>
        <begin position="190"/>
        <end position="212"/>
    </location>
</feature>
<dbReference type="InterPro" id="IPR000408">
    <property type="entry name" value="Reg_chr_condens"/>
</dbReference>
<keyword evidence="3" id="KW-0004">4Fe-4S</keyword>
<evidence type="ECO:0000256" key="4">
    <source>
        <dbReference type="ARBA" id="ARBA00022737"/>
    </source>
</evidence>
<feature type="repeat" description="RCC1" evidence="5">
    <location>
        <begin position="365"/>
        <end position="423"/>
    </location>
</feature>
<keyword evidence="3" id="KW-0411">Iron-sulfur</keyword>
<comment type="pathway">
    <text evidence="1">Cofactor biosynthesis; iron-sulfur cluster biosynthesis.</text>
</comment>
<feature type="repeat" description="RCC1" evidence="5">
    <location>
        <begin position="313"/>
        <end position="364"/>
    </location>
</feature>
<evidence type="ECO:0000256" key="3">
    <source>
        <dbReference type="ARBA" id="ARBA00022485"/>
    </source>
</evidence>
<dbReference type="EMBL" id="BEYU01000137">
    <property type="protein sequence ID" value="GBG32996.1"/>
    <property type="molecule type" value="Genomic_DNA"/>
</dbReference>
<dbReference type="InParanoid" id="A0A2R5GQ40"/>
<dbReference type="Pfam" id="PF13540">
    <property type="entry name" value="RCC1_2"/>
    <property type="match status" value="3"/>
</dbReference>
<dbReference type="FunFam" id="2.60.300.12:FF:000001">
    <property type="entry name" value="Iron-binding protein IscA"/>
    <property type="match status" value="1"/>
</dbReference>
<accession>A0A2R5GQ40</accession>
<dbReference type="InterPro" id="IPR035903">
    <property type="entry name" value="HesB-like_dom_sf"/>
</dbReference>
<feature type="domain" description="Core" evidence="7">
    <location>
        <begin position="557"/>
        <end position="656"/>
    </location>
</feature>
<evidence type="ECO:0000256" key="5">
    <source>
        <dbReference type="PROSITE-ProRule" id="PRU00235"/>
    </source>
</evidence>
<name>A0A2R5GQ40_9STRA</name>
<feature type="repeat" description="RCC1" evidence="5">
    <location>
        <begin position="236"/>
        <end position="292"/>
    </location>
</feature>
<dbReference type="AlphaFoldDB" id="A0A2R5GQ40"/>
<dbReference type="InterPro" id="IPR016092">
    <property type="entry name" value="ATAP"/>
</dbReference>
<feature type="repeat" description="RCC1" evidence="5">
    <location>
        <begin position="476"/>
        <end position="527"/>
    </location>
</feature>
<reference evidence="8 9" key="1">
    <citation type="submission" date="2017-12" db="EMBL/GenBank/DDBJ databases">
        <title>Sequencing, de novo assembly and annotation of complete genome of a new Thraustochytrid species, strain FCC1311.</title>
        <authorList>
            <person name="Sedici K."/>
            <person name="Godart F."/>
            <person name="Aiese Cigliano R."/>
            <person name="Sanseverino W."/>
            <person name="Barakat M."/>
            <person name="Ortet P."/>
            <person name="Marechal E."/>
            <person name="Cagnac O."/>
            <person name="Amato A."/>
        </authorList>
    </citation>
    <scope>NUCLEOTIDE SEQUENCE [LARGE SCALE GENOMIC DNA]</scope>
</reference>
<organism evidence="8 9">
    <name type="scientific">Hondaea fermentalgiana</name>
    <dbReference type="NCBI Taxonomy" id="2315210"/>
    <lineage>
        <taxon>Eukaryota</taxon>
        <taxon>Sar</taxon>
        <taxon>Stramenopiles</taxon>
        <taxon>Bigyra</taxon>
        <taxon>Labyrinthulomycetes</taxon>
        <taxon>Thraustochytrida</taxon>
        <taxon>Thraustochytriidae</taxon>
        <taxon>Hondaea</taxon>
    </lineage>
</organism>
<proteinExistence type="inferred from homology"/>
<dbReference type="Pfam" id="PF00415">
    <property type="entry name" value="RCC1"/>
    <property type="match status" value="2"/>
</dbReference>
<dbReference type="GO" id="GO:0016226">
    <property type="term" value="P:iron-sulfur cluster assembly"/>
    <property type="evidence" value="ECO:0007669"/>
    <property type="project" value="InterPro"/>
</dbReference>
<evidence type="ECO:0000259" key="7">
    <source>
        <dbReference type="Pfam" id="PF01521"/>
    </source>
</evidence>
<gene>
    <name evidence="8" type="ORF">FCC1311_092212</name>
</gene>
<evidence type="ECO:0000313" key="9">
    <source>
        <dbReference type="Proteomes" id="UP000241890"/>
    </source>
</evidence>
<dbReference type="Gene3D" id="2.130.10.30">
    <property type="entry name" value="Regulator of chromosome condensation 1/beta-lactamase-inhibitor protein II"/>
    <property type="match status" value="3"/>
</dbReference>
<keyword evidence="3" id="KW-0479">Metal-binding</keyword>
<comment type="similarity">
    <text evidence="2">Belongs to the HesB/IscA family.</text>
</comment>
<dbReference type="PANTHER" id="PTHR22872">
    <property type="entry name" value="BTK-BINDING PROTEIN-RELATED"/>
    <property type="match status" value="1"/>
</dbReference>
<dbReference type="GO" id="GO:0051539">
    <property type="term" value="F:4 iron, 4 sulfur cluster binding"/>
    <property type="evidence" value="ECO:0007669"/>
    <property type="project" value="UniProtKB-KW"/>
</dbReference>
<keyword evidence="4" id="KW-0677">Repeat</keyword>
<sequence length="660" mass="71173">MLKEAQRLQEENEMRSKAEEPRKVILSKTSLRAVEGGACDFYTVRLSHPPEADVMVQIEDASGQVRASPKVVRFSFDATEPGMQGHWATPQKVRVMAVDDDSIEAMRETASLEHCALSGDLRFSSVNGRCLVEPSHLPVDIVDNDGGFVFSFGEVDGVRSHHPVAQSLRSSDVERRMSNSSAAVNLALRSSRHSHTSSLRERGPLSTTSESGRIPEMSVRSVGCGRSHMAVVLADGRVFTAGAGGQGQLGHGDFLQRVELTPWRSIDRDGILRSKITQVACGAAHTALVTDDGRLLMCGSNQEGQLDRGVVKCRIFGWGDSSSGALGCGVSGQVRHPMELRDLDAEDPFQISCGSRHTAVLCGEGRLYTAGWGIHGCMGRRRAEDDEHLNYFDLVTTARRGVQSPTFVDIASGHSHLAALADTNEVYICGENECGQLGVGDRIHRSLLTHVGFLSGLGVASLACGMFHTAAITWEGSLYVWGSNDNGQLGLGAHVLHQTVPTLHGTVTGEVKQVHAGHAHTVVVMHKGLENPSPVRAPAAAEAPKKRSRMRKLPDAITLTDAAVARIKKLLARRPEAAGVRLGVKRKGCNGLSYTLDYADKFTFEDTVSKDGVTVGIDPKSLIYLVGCEMDYVEDELAAEFRFENPNSKGNCGCGESFNV</sequence>
<keyword evidence="3" id="KW-0408">Iron</keyword>
<dbReference type="Pfam" id="PF01521">
    <property type="entry name" value="Fe-S_biosyn"/>
    <property type="match status" value="1"/>
</dbReference>
<dbReference type="PROSITE" id="PS00626">
    <property type="entry name" value="RCC1_2"/>
    <property type="match status" value="2"/>
</dbReference>
<dbReference type="Gene3D" id="2.60.300.12">
    <property type="entry name" value="HesB-like domain"/>
    <property type="match status" value="1"/>
</dbReference>
<dbReference type="Proteomes" id="UP000241890">
    <property type="component" value="Unassembled WGS sequence"/>
</dbReference>
<feature type="repeat" description="RCC1" evidence="5">
    <location>
        <begin position="424"/>
        <end position="475"/>
    </location>
</feature>
<dbReference type="InterPro" id="IPR051625">
    <property type="entry name" value="Signaling_Regulatory_Domain"/>
</dbReference>
<keyword evidence="9" id="KW-1185">Reference proteome</keyword>
<feature type="region of interest" description="Disordered" evidence="6">
    <location>
        <begin position="1"/>
        <end position="21"/>
    </location>
</feature>
<evidence type="ECO:0000256" key="1">
    <source>
        <dbReference type="ARBA" id="ARBA00005151"/>
    </source>
</evidence>
<dbReference type="PRINTS" id="PR00633">
    <property type="entry name" value="RCCNDNSATION"/>
</dbReference>
<evidence type="ECO:0000256" key="2">
    <source>
        <dbReference type="ARBA" id="ARBA00006718"/>
    </source>
</evidence>
<dbReference type="InterPro" id="IPR009091">
    <property type="entry name" value="RCC1/BLIP-II"/>
</dbReference>
<dbReference type="PROSITE" id="PS01152">
    <property type="entry name" value="HESB"/>
    <property type="match status" value="1"/>
</dbReference>